<dbReference type="Pfam" id="PF01370">
    <property type="entry name" value="Epimerase"/>
    <property type="match status" value="1"/>
</dbReference>
<dbReference type="RefSeq" id="WP_327789228.1">
    <property type="nucleotide sequence ID" value="NZ_JARGEQ010000094.1"/>
</dbReference>
<reference evidence="2 3" key="1">
    <citation type="submission" date="2023-03" db="EMBL/GenBank/DDBJ databases">
        <title>YIM 152171 draft genome.</title>
        <authorList>
            <person name="Yang Z."/>
        </authorList>
    </citation>
    <scope>NUCLEOTIDE SEQUENCE [LARGE SCALE GENOMIC DNA]</scope>
    <source>
        <strain evidence="2 3">YIM 152171</strain>
    </source>
</reference>
<dbReference type="Gene3D" id="3.40.50.720">
    <property type="entry name" value="NAD(P)-binding Rossmann-like Domain"/>
    <property type="match status" value="1"/>
</dbReference>
<name>A0AAP4D5A7_9PROT</name>
<keyword evidence="3" id="KW-1185">Reference proteome</keyword>
<sequence>MTAPVIFPLAGRSVFVAGHRGMVGQALVRRLAREPVAILTATREELDLTRQAAVEAWMAERCPEVVVIAAARVGGILANSTYPVDFLEQNLLIQTNLIRASFEAGVRKLLFLGSSCIYPRDCPQPIKE</sequence>
<evidence type="ECO:0000313" key="2">
    <source>
        <dbReference type="EMBL" id="MDF1586808.1"/>
    </source>
</evidence>
<comment type="caution">
    <text evidence="2">The sequence shown here is derived from an EMBL/GenBank/DDBJ whole genome shotgun (WGS) entry which is preliminary data.</text>
</comment>
<dbReference type="SUPFAM" id="SSF51735">
    <property type="entry name" value="NAD(P)-binding Rossmann-fold domains"/>
    <property type="match status" value="1"/>
</dbReference>
<protein>
    <submittedName>
        <fullName evidence="2">NAD-dependent epimerase/dehydratase family protein</fullName>
    </submittedName>
</protein>
<evidence type="ECO:0000313" key="3">
    <source>
        <dbReference type="Proteomes" id="UP001301140"/>
    </source>
</evidence>
<dbReference type="EMBL" id="JARGEQ010000094">
    <property type="protein sequence ID" value="MDF1586808.1"/>
    <property type="molecule type" value="Genomic_DNA"/>
</dbReference>
<gene>
    <name evidence="2" type="ORF">PZ740_10485</name>
</gene>
<evidence type="ECO:0000259" key="1">
    <source>
        <dbReference type="Pfam" id="PF01370"/>
    </source>
</evidence>
<accession>A0AAP4D5A7</accession>
<feature type="non-terminal residue" evidence="2">
    <location>
        <position position="128"/>
    </location>
</feature>
<organism evidence="2 3">
    <name type="scientific">Marinimicrococcus flavescens</name>
    <dbReference type="NCBI Taxonomy" id="3031815"/>
    <lineage>
        <taxon>Bacteria</taxon>
        <taxon>Pseudomonadati</taxon>
        <taxon>Pseudomonadota</taxon>
        <taxon>Alphaproteobacteria</taxon>
        <taxon>Geminicoccales</taxon>
        <taxon>Geminicoccaceae</taxon>
        <taxon>Marinimicrococcus</taxon>
    </lineage>
</organism>
<dbReference type="InterPro" id="IPR001509">
    <property type="entry name" value="Epimerase_deHydtase"/>
</dbReference>
<feature type="domain" description="NAD-dependent epimerase/dehydratase" evidence="1">
    <location>
        <begin position="14"/>
        <end position="128"/>
    </location>
</feature>
<dbReference type="GO" id="GO:0050577">
    <property type="term" value="F:GDP-L-fucose synthase activity"/>
    <property type="evidence" value="ECO:0007669"/>
    <property type="project" value="TreeGrafter"/>
</dbReference>
<dbReference type="Proteomes" id="UP001301140">
    <property type="component" value="Unassembled WGS sequence"/>
</dbReference>
<dbReference type="AlphaFoldDB" id="A0AAP4D5A7"/>
<dbReference type="PANTHER" id="PTHR43238">
    <property type="entry name" value="GDP-L-FUCOSE SYNTHASE"/>
    <property type="match status" value="1"/>
</dbReference>
<proteinExistence type="predicted"/>
<dbReference type="PANTHER" id="PTHR43238:SF1">
    <property type="entry name" value="GDP-L-FUCOSE SYNTHASE"/>
    <property type="match status" value="1"/>
</dbReference>
<dbReference type="InterPro" id="IPR036291">
    <property type="entry name" value="NAD(P)-bd_dom_sf"/>
</dbReference>